<dbReference type="EMBL" id="JAYKXP010000019">
    <property type="protein sequence ID" value="KAK7047680.1"/>
    <property type="molecule type" value="Genomic_DNA"/>
</dbReference>
<dbReference type="Gene3D" id="2.170.270.10">
    <property type="entry name" value="SET domain"/>
    <property type="match status" value="1"/>
</dbReference>
<reference evidence="3 4" key="1">
    <citation type="submission" date="2024-01" db="EMBL/GenBank/DDBJ databases">
        <title>A draft genome for a cacao thread blight-causing isolate of Paramarasmius palmivorus.</title>
        <authorList>
            <person name="Baruah I.K."/>
            <person name="Bukari Y."/>
            <person name="Amoako-Attah I."/>
            <person name="Meinhardt L.W."/>
            <person name="Bailey B.A."/>
            <person name="Cohen S.P."/>
        </authorList>
    </citation>
    <scope>NUCLEOTIDE SEQUENCE [LARGE SCALE GENOMIC DNA]</scope>
    <source>
        <strain evidence="3 4">GH-12</strain>
    </source>
</reference>
<evidence type="ECO:0000313" key="4">
    <source>
        <dbReference type="Proteomes" id="UP001383192"/>
    </source>
</evidence>
<evidence type="ECO:0000313" key="3">
    <source>
        <dbReference type="EMBL" id="KAK7047680.1"/>
    </source>
</evidence>
<name>A0AAW0D8Y6_9AGAR</name>
<dbReference type="PROSITE" id="PS50280">
    <property type="entry name" value="SET"/>
    <property type="match status" value="1"/>
</dbReference>
<feature type="compositionally biased region" description="Low complexity" evidence="1">
    <location>
        <begin position="1"/>
        <end position="15"/>
    </location>
</feature>
<keyword evidence="4" id="KW-1185">Reference proteome</keyword>
<dbReference type="InterPro" id="IPR053185">
    <property type="entry name" value="SET_domain_protein"/>
</dbReference>
<dbReference type="AlphaFoldDB" id="A0AAW0D8Y6"/>
<comment type="caution">
    <text evidence="3">The sequence shown here is derived from an EMBL/GenBank/DDBJ whole genome shotgun (WGS) entry which is preliminary data.</text>
</comment>
<proteinExistence type="predicted"/>
<dbReference type="InterPro" id="IPR001214">
    <property type="entry name" value="SET_dom"/>
</dbReference>
<gene>
    <name evidence="3" type="ORF">VNI00_006448</name>
</gene>
<feature type="region of interest" description="Disordered" evidence="1">
    <location>
        <begin position="1"/>
        <end position="26"/>
    </location>
</feature>
<dbReference type="InterPro" id="IPR046341">
    <property type="entry name" value="SET_dom_sf"/>
</dbReference>
<sequence length="399" mass="45002">MPSTSTASRSRSNSRTSRRRRSSAGLTLPLQQIKLNGISTSQRSPTRVKTPHKVSFASPIQDVHAIPESPGGPRINYIRFDDSAYTTTFFDFPVPVVNAGAPKHPPFYQITHSSNGLGMITTQDIPRGGVILVERPVLVALTSALGCLKLDLLDPKLQKAVMSLTSPNGTFEEIMRTNSFQVQVTTQDKEEKKCFGLFMDMARVNHSCGPNALWHWNPATFTLTLEAVRPIAANNEITIPYIDCLQPRSARRHQLQITYGFECRCSFCDIHWSSPSSMLYSSDSARLELSQFWDKLPLFEAWCKDRAAGDEDLVKMHIRALELREKEGVQGFCYKKHIDAIAMCYGALEDVEGFRVWTDRARKLRIANGDFASLKVMERWLEDPRSFPAWGMRRNGVKD</sequence>
<dbReference type="PANTHER" id="PTHR47332">
    <property type="entry name" value="SET DOMAIN-CONTAINING PROTEIN 5"/>
    <property type="match status" value="1"/>
</dbReference>
<dbReference type="SUPFAM" id="SSF82199">
    <property type="entry name" value="SET domain"/>
    <property type="match status" value="1"/>
</dbReference>
<dbReference type="PANTHER" id="PTHR47332:SF4">
    <property type="entry name" value="SET DOMAIN-CONTAINING PROTEIN 5"/>
    <property type="match status" value="1"/>
</dbReference>
<dbReference type="CDD" id="cd20071">
    <property type="entry name" value="SET_SMYD"/>
    <property type="match status" value="1"/>
</dbReference>
<dbReference type="SMART" id="SM00317">
    <property type="entry name" value="SET"/>
    <property type="match status" value="1"/>
</dbReference>
<evidence type="ECO:0000256" key="1">
    <source>
        <dbReference type="SAM" id="MobiDB-lite"/>
    </source>
</evidence>
<dbReference type="Proteomes" id="UP001383192">
    <property type="component" value="Unassembled WGS sequence"/>
</dbReference>
<dbReference type="Pfam" id="PF00856">
    <property type="entry name" value="SET"/>
    <property type="match status" value="1"/>
</dbReference>
<organism evidence="3 4">
    <name type="scientific">Paramarasmius palmivorus</name>
    <dbReference type="NCBI Taxonomy" id="297713"/>
    <lineage>
        <taxon>Eukaryota</taxon>
        <taxon>Fungi</taxon>
        <taxon>Dikarya</taxon>
        <taxon>Basidiomycota</taxon>
        <taxon>Agaricomycotina</taxon>
        <taxon>Agaricomycetes</taxon>
        <taxon>Agaricomycetidae</taxon>
        <taxon>Agaricales</taxon>
        <taxon>Marasmiineae</taxon>
        <taxon>Marasmiaceae</taxon>
        <taxon>Paramarasmius</taxon>
    </lineage>
</organism>
<evidence type="ECO:0000259" key="2">
    <source>
        <dbReference type="PROSITE" id="PS50280"/>
    </source>
</evidence>
<protein>
    <recommendedName>
        <fullName evidence="2">SET domain-containing protein</fullName>
    </recommendedName>
</protein>
<feature type="domain" description="SET" evidence="2">
    <location>
        <begin position="105"/>
        <end position="242"/>
    </location>
</feature>
<accession>A0AAW0D8Y6</accession>